<evidence type="ECO:0000256" key="2">
    <source>
        <dbReference type="ARBA" id="ARBA00022771"/>
    </source>
</evidence>
<evidence type="ECO:0000256" key="1">
    <source>
        <dbReference type="ARBA" id="ARBA00022723"/>
    </source>
</evidence>
<dbReference type="InParanoid" id="A0A5C3NU44"/>
<evidence type="ECO:0000313" key="6">
    <source>
        <dbReference type="EMBL" id="TFK79500.1"/>
    </source>
</evidence>
<keyword evidence="1" id="KW-0479">Metal-binding</keyword>
<dbReference type="Proteomes" id="UP000308197">
    <property type="component" value="Unassembled WGS sequence"/>
</dbReference>
<proteinExistence type="predicted"/>
<keyword evidence="3" id="KW-0862">Zinc</keyword>
<evidence type="ECO:0000259" key="5">
    <source>
        <dbReference type="PROSITE" id="PS50865"/>
    </source>
</evidence>
<gene>
    <name evidence="6" type="ORF">K466DRAFT_668098</name>
</gene>
<dbReference type="EMBL" id="ML212014">
    <property type="protein sequence ID" value="TFK79500.1"/>
    <property type="molecule type" value="Genomic_DNA"/>
</dbReference>
<keyword evidence="2 4" id="KW-0863">Zinc-finger</keyword>
<sequence>MQPTAHEQRCGYVDCGSTSSDLKCCANCRKVRYCSAKCQTTDWERHIFDCKAGKSISTIYYLARDLGRYTCKVPLHHQTCIDYGFDKAPTELASFYRLLIRDVQVPLTLLRKLQKEGRLVEGIKRIFETCPPEIREEKGGPYHWFLVHHYLFDGRAADPVTQARQMLTHTSTIIIRAWPYAGGSPSDTLETILSKRAEFSTNQFNCFFFVAVIFDQSVPDPDIWLRLTFGFVAEQALNVNLGFKYAELCKRCTFKELCEAYEGSSIPALFTRYGIVDVGHHPLFRDVMSGSPSTFKSVWRLKFYIEDVGHSRPGGHTPPAPSVVADYGYGNCRNAEETKLLDELYAQLFGKHAVDPLALHAACCKGQLLEFAKTYLKLSPWTAKYARLLKNAYPILRARALS</sequence>
<dbReference type="AlphaFoldDB" id="A0A5C3NU44"/>
<feature type="domain" description="MYND-type" evidence="5">
    <location>
        <begin position="12"/>
        <end position="50"/>
    </location>
</feature>
<evidence type="ECO:0000313" key="7">
    <source>
        <dbReference type="Proteomes" id="UP000308197"/>
    </source>
</evidence>
<protein>
    <recommendedName>
        <fullName evidence="5">MYND-type domain-containing protein</fullName>
    </recommendedName>
</protein>
<dbReference type="GO" id="GO:0008270">
    <property type="term" value="F:zinc ion binding"/>
    <property type="evidence" value="ECO:0007669"/>
    <property type="project" value="UniProtKB-KW"/>
</dbReference>
<organism evidence="6 7">
    <name type="scientific">Polyporus arcularius HHB13444</name>
    <dbReference type="NCBI Taxonomy" id="1314778"/>
    <lineage>
        <taxon>Eukaryota</taxon>
        <taxon>Fungi</taxon>
        <taxon>Dikarya</taxon>
        <taxon>Basidiomycota</taxon>
        <taxon>Agaricomycotina</taxon>
        <taxon>Agaricomycetes</taxon>
        <taxon>Polyporales</taxon>
        <taxon>Polyporaceae</taxon>
        <taxon>Polyporus</taxon>
    </lineage>
</organism>
<evidence type="ECO:0000256" key="3">
    <source>
        <dbReference type="ARBA" id="ARBA00022833"/>
    </source>
</evidence>
<dbReference type="PROSITE" id="PS50865">
    <property type="entry name" value="ZF_MYND_2"/>
    <property type="match status" value="1"/>
</dbReference>
<accession>A0A5C3NU44</accession>
<name>A0A5C3NU44_9APHY</name>
<reference evidence="6 7" key="1">
    <citation type="journal article" date="2019" name="Nat. Ecol. Evol.">
        <title>Megaphylogeny resolves global patterns of mushroom evolution.</title>
        <authorList>
            <person name="Varga T."/>
            <person name="Krizsan K."/>
            <person name="Foldi C."/>
            <person name="Dima B."/>
            <person name="Sanchez-Garcia M."/>
            <person name="Sanchez-Ramirez S."/>
            <person name="Szollosi G.J."/>
            <person name="Szarkandi J.G."/>
            <person name="Papp V."/>
            <person name="Albert L."/>
            <person name="Andreopoulos W."/>
            <person name="Angelini C."/>
            <person name="Antonin V."/>
            <person name="Barry K.W."/>
            <person name="Bougher N.L."/>
            <person name="Buchanan P."/>
            <person name="Buyck B."/>
            <person name="Bense V."/>
            <person name="Catcheside P."/>
            <person name="Chovatia M."/>
            <person name="Cooper J."/>
            <person name="Damon W."/>
            <person name="Desjardin D."/>
            <person name="Finy P."/>
            <person name="Geml J."/>
            <person name="Haridas S."/>
            <person name="Hughes K."/>
            <person name="Justo A."/>
            <person name="Karasinski D."/>
            <person name="Kautmanova I."/>
            <person name="Kiss B."/>
            <person name="Kocsube S."/>
            <person name="Kotiranta H."/>
            <person name="LaButti K.M."/>
            <person name="Lechner B.E."/>
            <person name="Liimatainen K."/>
            <person name="Lipzen A."/>
            <person name="Lukacs Z."/>
            <person name="Mihaltcheva S."/>
            <person name="Morgado L.N."/>
            <person name="Niskanen T."/>
            <person name="Noordeloos M.E."/>
            <person name="Ohm R.A."/>
            <person name="Ortiz-Santana B."/>
            <person name="Ovrebo C."/>
            <person name="Racz N."/>
            <person name="Riley R."/>
            <person name="Savchenko A."/>
            <person name="Shiryaev A."/>
            <person name="Soop K."/>
            <person name="Spirin V."/>
            <person name="Szebenyi C."/>
            <person name="Tomsovsky M."/>
            <person name="Tulloss R.E."/>
            <person name="Uehling J."/>
            <person name="Grigoriev I.V."/>
            <person name="Vagvolgyi C."/>
            <person name="Papp T."/>
            <person name="Martin F.M."/>
            <person name="Miettinen O."/>
            <person name="Hibbett D.S."/>
            <person name="Nagy L.G."/>
        </authorList>
    </citation>
    <scope>NUCLEOTIDE SEQUENCE [LARGE SCALE GENOMIC DNA]</scope>
    <source>
        <strain evidence="6 7">HHB13444</strain>
    </source>
</reference>
<dbReference type="STRING" id="1314778.A0A5C3NU44"/>
<dbReference type="Pfam" id="PF01753">
    <property type="entry name" value="zf-MYND"/>
    <property type="match status" value="1"/>
</dbReference>
<dbReference type="InterPro" id="IPR002893">
    <property type="entry name" value="Znf_MYND"/>
</dbReference>
<dbReference type="Gene3D" id="6.10.140.2220">
    <property type="match status" value="1"/>
</dbReference>
<keyword evidence="7" id="KW-1185">Reference proteome</keyword>
<evidence type="ECO:0000256" key="4">
    <source>
        <dbReference type="PROSITE-ProRule" id="PRU00134"/>
    </source>
</evidence>
<dbReference type="SUPFAM" id="SSF144232">
    <property type="entry name" value="HIT/MYND zinc finger-like"/>
    <property type="match status" value="1"/>
</dbReference>